<keyword evidence="2" id="KW-1185">Reference proteome</keyword>
<reference evidence="1" key="1">
    <citation type="submission" date="2023-03" db="EMBL/GenBank/DDBJ databases">
        <title>Massive genome expansion in bonnet fungi (Mycena s.s.) driven by repeated elements and novel gene families across ecological guilds.</title>
        <authorList>
            <consortium name="Lawrence Berkeley National Laboratory"/>
            <person name="Harder C.B."/>
            <person name="Miyauchi S."/>
            <person name="Viragh M."/>
            <person name="Kuo A."/>
            <person name="Thoen E."/>
            <person name="Andreopoulos B."/>
            <person name="Lu D."/>
            <person name="Skrede I."/>
            <person name="Drula E."/>
            <person name="Henrissat B."/>
            <person name="Morin E."/>
            <person name="Kohler A."/>
            <person name="Barry K."/>
            <person name="LaButti K."/>
            <person name="Morin E."/>
            <person name="Salamov A."/>
            <person name="Lipzen A."/>
            <person name="Mereny Z."/>
            <person name="Hegedus B."/>
            <person name="Baldrian P."/>
            <person name="Stursova M."/>
            <person name="Weitz H."/>
            <person name="Taylor A."/>
            <person name="Grigoriev I.V."/>
            <person name="Nagy L.G."/>
            <person name="Martin F."/>
            <person name="Kauserud H."/>
        </authorList>
    </citation>
    <scope>NUCLEOTIDE SEQUENCE</scope>
    <source>
        <strain evidence="1">CBHHK182m</strain>
    </source>
</reference>
<dbReference type="SUPFAM" id="SSF52047">
    <property type="entry name" value="RNI-like"/>
    <property type="match status" value="1"/>
</dbReference>
<organism evidence="1 2">
    <name type="scientific">Mycena metata</name>
    <dbReference type="NCBI Taxonomy" id="1033252"/>
    <lineage>
        <taxon>Eukaryota</taxon>
        <taxon>Fungi</taxon>
        <taxon>Dikarya</taxon>
        <taxon>Basidiomycota</taxon>
        <taxon>Agaricomycotina</taxon>
        <taxon>Agaricomycetes</taxon>
        <taxon>Agaricomycetidae</taxon>
        <taxon>Agaricales</taxon>
        <taxon>Marasmiineae</taxon>
        <taxon>Mycenaceae</taxon>
        <taxon>Mycena</taxon>
    </lineage>
</organism>
<name>A0AAD7IIU9_9AGAR</name>
<sequence>MSAVEAPVLLGRICSSWRAISLTTPRLWSRLHVVQPSQSWSARTTAGAVFEKKLALRLETTKTWLSRSGQCPLSISLQCGSDMHPPPADVDTAATKTRLFMQAIIPCTPRWKDIILYVPSKALEVLSNLTEDDVPMLQRLQISHGPDWDLPTQPPFALIRAPNLIDLTLGGTASIQDLPVRWENLTHLNAWSQNGSSLSCSTVAKLLARSSRLQACSFYISSANGFDSTPLDGSGSIIELPFLHSFHITSTDLPLREVGNLLCRLSLSGLRDVDLRRGNHMQNDIDNQFVTDILAFLGVSSCFESLTMDTQLLIPSSLVQLLRGLPASTTCLRIADCVYSWDPSTDIGLFDDEMLAVLTPTPENPGSCPALQKLHIIRCSAPSDAALLQFIRTRMAVSPRTLETVEIKFSREMQLDIAADIQPFLDDGRLKVITTYTRSPAVEGFSPWDGLPDAPHIVAQRDDF</sequence>
<accession>A0AAD7IIU9</accession>
<proteinExistence type="predicted"/>
<dbReference type="EMBL" id="JARKIB010000093">
    <property type="protein sequence ID" value="KAJ7742866.1"/>
    <property type="molecule type" value="Genomic_DNA"/>
</dbReference>
<dbReference type="Gene3D" id="3.80.10.10">
    <property type="entry name" value="Ribonuclease Inhibitor"/>
    <property type="match status" value="1"/>
</dbReference>
<dbReference type="InterPro" id="IPR032675">
    <property type="entry name" value="LRR_dom_sf"/>
</dbReference>
<comment type="caution">
    <text evidence="1">The sequence shown here is derived from an EMBL/GenBank/DDBJ whole genome shotgun (WGS) entry which is preliminary data.</text>
</comment>
<evidence type="ECO:0008006" key="3">
    <source>
        <dbReference type="Google" id="ProtNLM"/>
    </source>
</evidence>
<evidence type="ECO:0000313" key="1">
    <source>
        <dbReference type="EMBL" id="KAJ7742866.1"/>
    </source>
</evidence>
<dbReference type="Proteomes" id="UP001215598">
    <property type="component" value="Unassembled WGS sequence"/>
</dbReference>
<gene>
    <name evidence="1" type="ORF">B0H16DRAFT_1562605</name>
</gene>
<dbReference type="AlphaFoldDB" id="A0AAD7IIU9"/>
<protein>
    <recommendedName>
        <fullName evidence="3">F-box domain-containing protein</fullName>
    </recommendedName>
</protein>
<evidence type="ECO:0000313" key="2">
    <source>
        <dbReference type="Proteomes" id="UP001215598"/>
    </source>
</evidence>